<keyword evidence="4" id="KW-1015">Disulfide bond</keyword>
<feature type="region of interest" description="Disordered" evidence="7">
    <location>
        <begin position="1039"/>
        <end position="1059"/>
    </location>
</feature>
<dbReference type="InterPro" id="IPR010255">
    <property type="entry name" value="Haem_peroxidase_sf"/>
</dbReference>
<dbReference type="CDD" id="cd00037">
    <property type="entry name" value="CLECT"/>
    <property type="match status" value="1"/>
</dbReference>
<evidence type="ECO:0000256" key="6">
    <source>
        <dbReference type="PIRSR" id="PIRSR619791-2"/>
    </source>
</evidence>
<dbReference type="AlphaFoldDB" id="A0A6P4Y9P9"/>
<feature type="binding site" description="axial binding residue" evidence="6">
    <location>
        <position position="798"/>
    </location>
    <ligand>
        <name>heme b</name>
        <dbReference type="ChEBI" id="CHEBI:60344"/>
    </ligand>
    <ligandPart>
        <name>Fe</name>
        <dbReference type="ChEBI" id="CHEBI:18248"/>
    </ligandPart>
</feature>
<dbReference type="GO" id="GO:0020037">
    <property type="term" value="F:heme binding"/>
    <property type="evidence" value="ECO:0007669"/>
    <property type="project" value="InterPro"/>
</dbReference>
<dbReference type="InterPro" id="IPR016186">
    <property type="entry name" value="C-type_lectin-like/link_sf"/>
</dbReference>
<dbReference type="SMART" id="SM00034">
    <property type="entry name" value="CLECT"/>
    <property type="match status" value="1"/>
</dbReference>
<evidence type="ECO:0000256" key="5">
    <source>
        <dbReference type="ARBA" id="ARBA00023180"/>
    </source>
</evidence>
<evidence type="ECO:0000256" key="3">
    <source>
        <dbReference type="ARBA" id="ARBA00022729"/>
    </source>
</evidence>
<dbReference type="GO" id="GO:0006979">
    <property type="term" value="P:response to oxidative stress"/>
    <property type="evidence" value="ECO:0007669"/>
    <property type="project" value="InterPro"/>
</dbReference>
<proteinExistence type="predicted"/>
<dbReference type="InterPro" id="IPR018378">
    <property type="entry name" value="C-type_lectin_CS"/>
</dbReference>
<dbReference type="Pfam" id="PF03098">
    <property type="entry name" value="An_peroxidase"/>
    <property type="match status" value="2"/>
</dbReference>
<keyword evidence="6" id="KW-0349">Heme</keyword>
<keyword evidence="6" id="KW-0408">Iron</keyword>
<dbReference type="PROSITE" id="PS50292">
    <property type="entry name" value="PEROXIDASE_3"/>
    <property type="match status" value="1"/>
</dbReference>
<dbReference type="Proteomes" id="UP000515135">
    <property type="component" value="Unplaced"/>
</dbReference>
<dbReference type="PROSITE" id="PS50041">
    <property type="entry name" value="C_TYPE_LECTIN_2"/>
    <property type="match status" value="1"/>
</dbReference>
<evidence type="ECO:0000259" key="9">
    <source>
        <dbReference type="PROSITE" id="PS50041"/>
    </source>
</evidence>
<keyword evidence="5" id="KW-0325">Glycoprotein</keyword>
<feature type="compositionally biased region" description="Polar residues" evidence="7">
    <location>
        <begin position="1039"/>
        <end position="1048"/>
    </location>
</feature>
<dbReference type="Gene3D" id="1.10.640.10">
    <property type="entry name" value="Haem peroxidase domain superfamily, animal type"/>
    <property type="match status" value="2"/>
</dbReference>
<keyword evidence="8" id="KW-0812">Transmembrane</keyword>
<gene>
    <name evidence="11" type="primary">LOC109461565</name>
</gene>
<dbReference type="Gene3D" id="3.10.100.10">
    <property type="entry name" value="Mannose-Binding Protein A, subunit A"/>
    <property type="match status" value="1"/>
</dbReference>
<dbReference type="InterPro" id="IPR016187">
    <property type="entry name" value="CTDL_fold"/>
</dbReference>
<dbReference type="FunFam" id="1.10.640.10:FF:000003">
    <property type="entry name" value="chorion peroxidase"/>
    <property type="match status" value="1"/>
</dbReference>
<keyword evidence="8" id="KW-0472">Membrane</keyword>
<feature type="compositionally biased region" description="Basic and acidic residues" evidence="7">
    <location>
        <begin position="1164"/>
        <end position="1173"/>
    </location>
</feature>
<dbReference type="GO" id="GO:0046872">
    <property type="term" value="F:metal ion binding"/>
    <property type="evidence" value="ECO:0007669"/>
    <property type="project" value="UniProtKB-KW"/>
</dbReference>
<keyword evidence="6" id="KW-0479">Metal-binding</keyword>
<evidence type="ECO:0000313" key="11">
    <source>
        <dbReference type="RefSeq" id="XP_019613501.1"/>
    </source>
</evidence>
<name>A0A6P4Y9P9_BRABE</name>
<feature type="compositionally biased region" description="Pro residues" evidence="7">
    <location>
        <begin position="1097"/>
        <end position="1115"/>
    </location>
</feature>
<evidence type="ECO:0000256" key="8">
    <source>
        <dbReference type="SAM" id="Phobius"/>
    </source>
</evidence>
<dbReference type="InterPro" id="IPR019791">
    <property type="entry name" value="Haem_peroxidase_animal"/>
</dbReference>
<comment type="subcellular location">
    <subcellularLocation>
        <location evidence="1">Secreted</location>
    </subcellularLocation>
</comment>
<evidence type="ECO:0000256" key="1">
    <source>
        <dbReference type="ARBA" id="ARBA00004613"/>
    </source>
</evidence>
<keyword evidence="10" id="KW-1185">Reference proteome</keyword>
<feature type="domain" description="C-type lectin" evidence="9">
    <location>
        <begin position="379"/>
        <end position="498"/>
    </location>
</feature>
<feature type="region of interest" description="Disordered" evidence="7">
    <location>
        <begin position="1088"/>
        <end position="1205"/>
    </location>
</feature>
<evidence type="ECO:0000256" key="2">
    <source>
        <dbReference type="ARBA" id="ARBA00022525"/>
    </source>
</evidence>
<keyword evidence="8" id="KW-1133">Transmembrane helix</keyword>
<dbReference type="Pfam" id="PF00059">
    <property type="entry name" value="Lectin_C"/>
    <property type="match status" value="1"/>
</dbReference>
<dbReference type="PANTHER" id="PTHR11475:SF4">
    <property type="entry name" value="CHORION PEROXIDASE"/>
    <property type="match status" value="1"/>
</dbReference>
<evidence type="ECO:0000256" key="7">
    <source>
        <dbReference type="SAM" id="MobiDB-lite"/>
    </source>
</evidence>
<dbReference type="CDD" id="cd09823">
    <property type="entry name" value="peroxinectin_like"/>
    <property type="match status" value="1"/>
</dbReference>
<sequence length="1205" mass="132561">MTVRGCPDYAVPRLRPCPGYAGFVPRETAEVNVDVIHDPESPFATSMRTTYRLILMFFAAVAMAPLVVMVTGQGPSEQELQQAVAQATAEVAAEEAANVSVGAEAEESPFSGALNALAREHRSTPMARNLSRCATVLEKVAKHFMSSSRRRTSSYTIAMLSAIDSPNVTSVCDATSMEPVTCPTPAVPEFRSANGRCNNRNHPLWGSSEQPFRRLLEPEYGDGLMTPRTTGSGRDGAPLPSPRLVSTTMHEDLRKSSPVNTHMVMQFGQFLDHDITLTPNFQEEGLVCTCGTDDEHCFNINVPSDDPDFAGRPCLPFARSLSCPNEGCRLGRRQQLNQLTAFVDASNVYGSSDEEIEELREHAEPPVVQATCPAGYQRFQKNCFKAFPQTKPDYSWAMKACLKDEGFLAMPKDAATNAFLVQLKNAVRNDVAFYIGLSDRNAEGQWRFADGTLLGSYKNWSPGEPNNSGNEDCANLRPGSGGKWNDVPCSIDRRYICQVPPIHPGCSQKATGTTYKYRWDLPQLTGTRFTFQVSAYKAAHIGLSPENHDVTNMYEIVIGGWSNTKSAIRLGKQGETRALVSTPGIISATEYRTFWINLAPDGTISVGKGGVSQPFMSWRDPNPIRVSYAGYSTRSGATGRWKFCSNEGARGLLKSRPNPLDANKKELLPASIADEAVCAEFTGNETCSQAGDIRVNEQPGLTSMHTVFLREHNRIARQLSGLNPHWDDDRVFFETRKIVGALMQKITYGEDLPYVLGPDAMTKFHLTLLQSGFFSGYDVSVNPTISNVFATAAYRSGHSLVNERQFRLPPDFNQGSLCPIQLDFAFFNPSHVLNNDLGGVDSILRGLTAQPHQDVDRFMVSSLTKHLFADPPGSLGLDLAALNIQRGRDHGLPGYNAWRVTCGLSGATTFSALGTEIPDVNTRKILGKLYSHVNDIDVFVGGLAEESVPGGVVGPTFACLIGLQFQALRMGDRFWFENEGQFTAAQLAEIRKTSLARILCDNTDGTTHMQPDVFRLPTQSGNERVACSSLPQMDLTKWQESVSNSSGLPESLEEENVTMSGREFDDHDADEELERVAEEARILLELLRGKQEDLPPPEENLPPPEENLPPPPEDLTPPEENLTPPEENFPPPEEDLTPPEENLTPPEENLPPPKDIYRTLLDLLRGKQDDIYPEKNTGSGGELDTNDIGYIDPEEYGQDMANNLE</sequence>
<dbReference type="PANTHER" id="PTHR11475">
    <property type="entry name" value="OXIDASE/PEROXIDASE"/>
    <property type="match status" value="1"/>
</dbReference>
<dbReference type="RefSeq" id="XP_019613501.1">
    <property type="nucleotide sequence ID" value="XM_019757942.1"/>
</dbReference>
<dbReference type="InterPro" id="IPR001304">
    <property type="entry name" value="C-type_lectin-like"/>
</dbReference>
<evidence type="ECO:0000256" key="4">
    <source>
        <dbReference type="ARBA" id="ARBA00023157"/>
    </source>
</evidence>
<dbReference type="KEGG" id="bbel:109461565"/>
<feature type="transmembrane region" description="Helical" evidence="8">
    <location>
        <begin position="53"/>
        <end position="72"/>
    </location>
</feature>
<keyword evidence="3" id="KW-0732">Signal</keyword>
<dbReference type="GO" id="GO:0004601">
    <property type="term" value="F:peroxidase activity"/>
    <property type="evidence" value="ECO:0007669"/>
    <property type="project" value="InterPro"/>
</dbReference>
<keyword evidence="2" id="KW-0964">Secreted</keyword>
<dbReference type="InterPro" id="IPR037120">
    <property type="entry name" value="Haem_peroxidase_sf_animal"/>
</dbReference>
<organism evidence="10 11">
    <name type="scientific">Branchiostoma belcheri</name>
    <name type="common">Amphioxus</name>
    <dbReference type="NCBI Taxonomy" id="7741"/>
    <lineage>
        <taxon>Eukaryota</taxon>
        <taxon>Metazoa</taxon>
        <taxon>Chordata</taxon>
        <taxon>Cephalochordata</taxon>
        <taxon>Leptocardii</taxon>
        <taxon>Amphioxiformes</taxon>
        <taxon>Branchiostomatidae</taxon>
        <taxon>Branchiostoma</taxon>
    </lineage>
</organism>
<dbReference type="SUPFAM" id="SSF48113">
    <property type="entry name" value="Heme-dependent peroxidases"/>
    <property type="match status" value="2"/>
</dbReference>
<dbReference type="OrthoDB" id="823504at2759"/>
<dbReference type="Pfam" id="PF12248">
    <property type="entry name" value="Methyltransf_FA"/>
    <property type="match status" value="1"/>
</dbReference>
<dbReference type="SUPFAM" id="SSF56436">
    <property type="entry name" value="C-type lectin-like"/>
    <property type="match status" value="1"/>
</dbReference>
<dbReference type="GO" id="GO:0005576">
    <property type="term" value="C:extracellular region"/>
    <property type="evidence" value="ECO:0007669"/>
    <property type="project" value="UniProtKB-SubCell"/>
</dbReference>
<dbReference type="PROSITE" id="PS00615">
    <property type="entry name" value="C_TYPE_LECTIN_1"/>
    <property type="match status" value="1"/>
</dbReference>
<dbReference type="GeneID" id="109461565"/>
<evidence type="ECO:0000313" key="10">
    <source>
        <dbReference type="Proteomes" id="UP000515135"/>
    </source>
</evidence>
<dbReference type="InterPro" id="IPR022041">
    <property type="entry name" value="Methyltransf_FA"/>
</dbReference>
<protein>
    <submittedName>
        <fullName evidence="11">Thyroid peroxidase-like</fullName>
    </submittedName>
</protein>
<reference evidence="11" key="1">
    <citation type="submission" date="2025-08" db="UniProtKB">
        <authorList>
            <consortium name="RefSeq"/>
        </authorList>
    </citation>
    <scope>IDENTIFICATION</scope>
    <source>
        <tissue evidence="11">Gonad</tissue>
    </source>
</reference>
<accession>A0A6P4Y9P9</accession>